<keyword evidence="2" id="KW-0808">Transferase</keyword>
<evidence type="ECO:0000313" key="6">
    <source>
        <dbReference type="Proteomes" id="UP001596303"/>
    </source>
</evidence>
<proteinExistence type="predicted"/>
<dbReference type="PANTHER" id="PTHR13090">
    <property type="entry name" value="ARGININE-HYDROXYLASE NDUFAF5, MITOCHONDRIAL"/>
    <property type="match status" value="1"/>
</dbReference>
<keyword evidence="6" id="KW-1185">Reference proteome</keyword>
<evidence type="ECO:0000313" key="5">
    <source>
        <dbReference type="EMBL" id="MFC6198924.1"/>
    </source>
</evidence>
<dbReference type="PANTHER" id="PTHR13090:SF1">
    <property type="entry name" value="ARGININE-HYDROXYLASE NDUFAF5, MITOCHONDRIAL"/>
    <property type="match status" value="1"/>
</dbReference>
<dbReference type="GO" id="GO:0032259">
    <property type="term" value="P:methylation"/>
    <property type="evidence" value="ECO:0007669"/>
    <property type="project" value="UniProtKB-KW"/>
</dbReference>
<feature type="domain" description="Methyltransferase type 11" evidence="4">
    <location>
        <begin position="56"/>
        <end position="140"/>
    </location>
</feature>
<dbReference type="SUPFAM" id="SSF53335">
    <property type="entry name" value="S-adenosyl-L-methionine-dependent methyltransferases"/>
    <property type="match status" value="1"/>
</dbReference>
<evidence type="ECO:0000256" key="1">
    <source>
        <dbReference type="ARBA" id="ARBA00022603"/>
    </source>
</evidence>
<comment type="caution">
    <text evidence="5">The sequence shown here is derived from an EMBL/GenBank/DDBJ whole genome shotgun (WGS) entry which is preliminary data.</text>
</comment>
<evidence type="ECO:0000256" key="3">
    <source>
        <dbReference type="SAM" id="MobiDB-lite"/>
    </source>
</evidence>
<sequence>MNTPANPLVFNRKQLNRRRQRARASYESVDFLKKRVAEDIEDRISVTRRQFDLAVELGAGLSDLREVLAPHTGTIVLCDSSPALASTLTPPALCVDEEWLPFKQESLDLIVSSLALHWVNDLPGTLIQIRRSLKPDGFFVGAMLGGASLMELRQALLQAETELTGGAEMRVSPFADALDMSQLLQRAGFTLPVSDRDRLTLRYDNIFALFRDLQASGETHAPFNLTRKPLTRRVLMRAADIYQEQFADPDGRIRATIDIVWMTGWAPHPDQPKAKRPGSATVRLADALGVEEQSTGEKAG</sequence>
<dbReference type="GO" id="GO:0008168">
    <property type="term" value="F:methyltransferase activity"/>
    <property type="evidence" value="ECO:0007669"/>
    <property type="project" value="UniProtKB-KW"/>
</dbReference>
<accession>A0ABW1SBZ7</accession>
<evidence type="ECO:0000256" key="2">
    <source>
        <dbReference type="ARBA" id="ARBA00022679"/>
    </source>
</evidence>
<gene>
    <name evidence="5" type="ORF">ACFQDM_12595</name>
</gene>
<reference evidence="6" key="1">
    <citation type="journal article" date="2019" name="Int. J. Syst. Evol. Microbiol.">
        <title>The Global Catalogue of Microorganisms (GCM) 10K type strain sequencing project: providing services to taxonomists for standard genome sequencing and annotation.</title>
        <authorList>
            <consortium name="The Broad Institute Genomics Platform"/>
            <consortium name="The Broad Institute Genome Sequencing Center for Infectious Disease"/>
            <person name="Wu L."/>
            <person name="Ma J."/>
        </authorList>
    </citation>
    <scope>NUCLEOTIDE SEQUENCE [LARGE SCALE GENOMIC DNA]</scope>
    <source>
        <strain evidence="6">CGMCC-1.15741</strain>
    </source>
</reference>
<feature type="region of interest" description="Disordered" evidence="3">
    <location>
        <begin position="268"/>
        <end position="300"/>
    </location>
</feature>
<dbReference type="Proteomes" id="UP001596303">
    <property type="component" value="Unassembled WGS sequence"/>
</dbReference>
<name>A0ABW1SBZ7_9PROT</name>
<dbReference type="EMBL" id="JBHSSW010000017">
    <property type="protein sequence ID" value="MFC6198924.1"/>
    <property type="molecule type" value="Genomic_DNA"/>
</dbReference>
<dbReference type="RefSeq" id="WP_377379562.1">
    <property type="nucleotide sequence ID" value="NZ_JBHSSW010000017.1"/>
</dbReference>
<keyword evidence="1 5" id="KW-0489">Methyltransferase</keyword>
<dbReference type="Gene3D" id="3.40.50.150">
    <property type="entry name" value="Vaccinia Virus protein VP39"/>
    <property type="match status" value="1"/>
</dbReference>
<dbReference type="InterPro" id="IPR050602">
    <property type="entry name" value="Malonyl-ACP_OMT"/>
</dbReference>
<organism evidence="5 6">
    <name type="scientific">Ponticaulis profundi</name>
    <dbReference type="NCBI Taxonomy" id="2665222"/>
    <lineage>
        <taxon>Bacteria</taxon>
        <taxon>Pseudomonadati</taxon>
        <taxon>Pseudomonadota</taxon>
        <taxon>Alphaproteobacteria</taxon>
        <taxon>Hyphomonadales</taxon>
        <taxon>Hyphomonadaceae</taxon>
        <taxon>Ponticaulis</taxon>
    </lineage>
</organism>
<dbReference type="Pfam" id="PF08241">
    <property type="entry name" value="Methyltransf_11"/>
    <property type="match status" value="1"/>
</dbReference>
<dbReference type="InterPro" id="IPR029063">
    <property type="entry name" value="SAM-dependent_MTases_sf"/>
</dbReference>
<dbReference type="InterPro" id="IPR013216">
    <property type="entry name" value="Methyltransf_11"/>
</dbReference>
<dbReference type="CDD" id="cd02440">
    <property type="entry name" value="AdoMet_MTases"/>
    <property type="match status" value="1"/>
</dbReference>
<evidence type="ECO:0000259" key="4">
    <source>
        <dbReference type="Pfam" id="PF08241"/>
    </source>
</evidence>
<protein>
    <submittedName>
        <fullName evidence="5">Methyltransferase domain-containing protein</fullName>
    </submittedName>
</protein>